<dbReference type="Pfam" id="PF00535">
    <property type="entry name" value="Glycos_transf_2"/>
    <property type="match status" value="1"/>
</dbReference>
<protein>
    <recommendedName>
        <fullName evidence="1">Glycosyltransferase 2-like domain-containing protein</fullName>
    </recommendedName>
</protein>
<dbReference type="AlphaFoldDB" id="A0A1T2CPX2"/>
<dbReference type="Gene3D" id="3.90.550.10">
    <property type="entry name" value="Spore Coat Polysaccharide Biosynthesis Protein SpsA, Chain A"/>
    <property type="match status" value="1"/>
</dbReference>
<comment type="caution">
    <text evidence="2">The sequence shown here is derived from an EMBL/GenBank/DDBJ whole genome shotgun (WGS) entry which is preliminary data.</text>
</comment>
<evidence type="ECO:0000259" key="1">
    <source>
        <dbReference type="Pfam" id="PF00535"/>
    </source>
</evidence>
<name>A0A1T2CPX2_SOVGS</name>
<dbReference type="RefSeq" id="WP_078453448.1">
    <property type="nucleotide sequence ID" value="NZ_MPNX01000020.1"/>
</dbReference>
<evidence type="ECO:0000313" key="2">
    <source>
        <dbReference type="EMBL" id="OOY34201.1"/>
    </source>
</evidence>
<accession>A0A1T2CPX2</accession>
<proteinExistence type="predicted"/>
<gene>
    <name evidence="2" type="ORF">BOV88_11445</name>
</gene>
<dbReference type="GO" id="GO:0016758">
    <property type="term" value="F:hexosyltransferase activity"/>
    <property type="evidence" value="ECO:0007669"/>
    <property type="project" value="UniProtKB-ARBA"/>
</dbReference>
<dbReference type="PANTHER" id="PTHR22916">
    <property type="entry name" value="GLYCOSYLTRANSFERASE"/>
    <property type="match status" value="1"/>
</dbReference>
<dbReference type="SUPFAM" id="SSF53448">
    <property type="entry name" value="Nucleotide-diphospho-sugar transferases"/>
    <property type="match status" value="1"/>
</dbReference>
<dbReference type="Proteomes" id="UP000190962">
    <property type="component" value="Unassembled WGS sequence"/>
</dbReference>
<dbReference type="EMBL" id="MPNX01000020">
    <property type="protein sequence ID" value="OOY34201.1"/>
    <property type="molecule type" value="Genomic_DNA"/>
</dbReference>
<evidence type="ECO:0000313" key="3">
    <source>
        <dbReference type="Proteomes" id="UP000190962"/>
    </source>
</evidence>
<dbReference type="PANTHER" id="PTHR22916:SF3">
    <property type="entry name" value="UDP-GLCNAC:BETAGAL BETA-1,3-N-ACETYLGLUCOSAMINYLTRANSFERASE-LIKE PROTEIN 1"/>
    <property type="match status" value="1"/>
</dbReference>
<reference evidence="2 3" key="1">
    <citation type="submission" date="2016-11" db="EMBL/GenBank/DDBJ databases">
        <title>Mixed transmission modes and dynamic genome evolution in an obligate animal-bacterial symbiosis.</title>
        <authorList>
            <person name="Russell S.L."/>
            <person name="Corbett-Detig R.B."/>
            <person name="Cavanaugh C.M."/>
        </authorList>
    </citation>
    <scope>NUCLEOTIDE SEQUENCE [LARGE SCALE GENOMIC DNA]</scope>
    <source>
        <strain evidence="2">MA-KB16</strain>
    </source>
</reference>
<dbReference type="InterPro" id="IPR001173">
    <property type="entry name" value="Glyco_trans_2-like"/>
</dbReference>
<sequence>MKSNEKPPLVTIALPAFRQESYIGQAIDSLLNQTYSNLEILISDDASPDGTFDIIKERLQGYDGNHKVIVNRNTNNLGISHYNKIMALSSGELVVIAHGDDISMPERVATIVSTWQETGASLIASNAIHFIDPAITNQEEATKPWRMFDSDILPDNSLLSQAKNGRGKNIAGATLAWTRDVFDIFGDIDPNRSAVTTDWILPFRAALLNGVHYIDHPLLNIRQHHGQKFRRWIAFSENEDAYAESFFGNHLMQRHYMLDTLGLAAKKSLISKDVYKQASSLLVQAIILNMDKWSNIRNRLLNQNMRPVWTPIE</sequence>
<dbReference type="InterPro" id="IPR029044">
    <property type="entry name" value="Nucleotide-diphossugar_trans"/>
</dbReference>
<organism evidence="2 3">
    <name type="scientific">Solemya velum gill symbiont</name>
    <dbReference type="NCBI Taxonomy" id="2340"/>
    <lineage>
        <taxon>Bacteria</taxon>
        <taxon>Pseudomonadati</taxon>
        <taxon>Pseudomonadota</taxon>
        <taxon>Gammaproteobacteria</taxon>
        <taxon>sulfur-oxidizing symbionts</taxon>
    </lineage>
</organism>
<feature type="domain" description="Glycosyltransferase 2-like" evidence="1">
    <location>
        <begin position="11"/>
        <end position="131"/>
    </location>
</feature>